<dbReference type="InterPro" id="IPR036597">
    <property type="entry name" value="Fido-like_dom_sf"/>
</dbReference>
<feature type="binding site" evidence="3">
    <location>
        <begin position="255"/>
        <end position="256"/>
    </location>
    <ligand>
        <name>ATP</name>
        <dbReference type="ChEBI" id="CHEBI:30616"/>
    </ligand>
</feature>
<dbReference type="InterPro" id="IPR040198">
    <property type="entry name" value="Fido_containing"/>
</dbReference>
<evidence type="ECO:0000256" key="2">
    <source>
        <dbReference type="PIRSR" id="PIRSR640198-1"/>
    </source>
</evidence>
<dbReference type="Gene3D" id="1.10.3290.10">
    <property type="entry name" value="Fido-like domain"/>
    <property type="match status" value="1"/>
</dbReference>
<evidence type="ECO:0000313" key="6">
    <source>
        <dbReference type="Proteomes" id="UP000317512"/>
    </source>
</evidence>
<name>A0A5B8JBW8_9MOLU</name>
<keyword evidence="1" id="KW-0067">ATP-binding</keyword>
<dbReference type="PIRSF" id="PIRSF038925">
    <property type="entry name" value="AMP-prot_trans"/>
    <property type="match status" value="1"/>
</dbReference>
<dbReference type="Pfam" id="PF13784">
    <property type="entry name" value="Fic_N"/>
    <property type="match status" value="1"/>
</dbReference>
<dbReference type="SUPFAM" id="SSF140931">
    <property type="entry name" value="Fic-like"/>
    <property type="match status" value="1"/>
</dbReference>
<dbReference type="AlphaFoldDB" id="A0A5B8JBW8"/>
<dbReference type="EMBL" id="CP041663">
    <property type="protein sequence ID" value="QDY88736.1"/>
    <property type="molecule type" value="Genomic_DNA"/>
</dbReference>
<feature type="active site" evidence="2">
    <location>
        <position position="213"/>
    </location>
</feature>
<organism evidence="5 6">
    <name type="scientific">Mycoplasma anserisalpingitidis</name>
    <dbReference type="NCBI Taxonomy" id="519450"/>
    <lineage>
        <taxon>Bacteria</taxon>
        <taxon>Bacillati</taxon>
        <taxon>Mycoplasmatota</taxon>
        <taxon>Mollicutes</taxon>
        <taxon>Mycoplasmataceae</taxon>
        <taxon>Mycoplasma</taxon>
    </lineage>
</organism>
<keyword evidence="1" id="KW-0547">Nucleotide-binding</keyword>
<dbReference type="Pfam" id="PF02661">
    <property type="entry name" value="Fic"/>
    <property type="match status" value="1"/>
</dbReference>
<dbReference type="InterPro" id="IPR026287">
    <property type="entry name" value="SoFic-like"/>
</dbReference>
<dbReference type="RefSeq" id="WP_146309187.1">
    <property type="nucleotide sequence ID" value="NZ_CP041663.1"/>
</dbReference>
<feature type="binding site" evidence="1">
    <location>
        <position position="213"/>
    </location>
    <ligand>
        <name>ATP</name>
        <dbReference type="ChEBI" id="CHEBI:30616"/>
    </ligand>
</feature>
<accession>A0A5B8JBW8</accession>
<dbReference type="PANTHER" id="PTHR13504:SF38">
    <property type="entry name" value="FIDO DOMAIN-CONTAINING PROTEIN"/>
    <property type="match status" value="1"/>
</dbReference>
<dbReference type="PROSITE" id="PS51459">
    <property type="entry name" value="FIDO"/>
    <property type="match status" value="1"/>
</dbReference>
<protein>
    <submittedName>
        <fullName evidence="5">Fic family protein</fullName>
    </submittedName>
</protein>
<dbReference type="GO" id="GO:0005524">
    <property type="term" value="F:ATP binding"/>
    <property type="evidence" value="ECO:0007669"/>
    <property type="project" value="UniProtKB-KW"/>
</dbReference>
<evidence type="ECO:0000256" key="3">
    <source>
        <dbReference type="PIRSR" id="PIRSR640198-2"/>
    </source>
</evidence>
<feature type="binding site" evidence="3">
    <location>
        <begin position="217"/>
        <end position="224"/>
    </location>
    <ligand>
        <name>ATP</name>
        <dbReference type="ChEBI" id="CHEBI:30616"/>
    </ligand>
</feature>
<gene>
    <name evidence="5" type="ORF">FOY43_03735</name>
</gene>
<feature type="binding site" evidence="1">
    <location>
        <position position="255"/>
    </location>
    <ligand>
        <name>ATP</name>
        <dbReference type="ChEBI" id="CHEBI:30616"/>
    </ligand>
</feature>
<dbReference type="InterPro" id="IPR003812">
    <property type="entry name" value="Fido"/>
</dbReference>
<evidence type="ECO:0000313" key="5">
    <source>
        <dbReference type="EMBL" id="QDY88736.1"/>
    </source>
</evidence>
<dbReference type="OrthoDB" id="9813719at2"/>
<dbReference type="InterPro" id="IPR025758">
    <property type="entry name" value="Fic/DOC_N"/>
</dbReference>
<dbReference type="PANTHER" id="PTHR13504">
    <property type="entry name" value="FIDO DOMAIN-CONTAINING PROTEIN DDB_G0283145"/>
    <property type="match status" value="1"/>
</dbReference>
<evidence type="ECO:0000259" key="4">
    <source>
        <dbReference type="PROSITE" id="PS51459"/>
    </source>
</evidence>
<proteinExistence type="predicted"/>
<feature type="binding site" evidence="1">
    <location>
        <position position="82"/>
    </location>
    <ligand>
        <name>ATP</name>
        <dbReference type="ChEBI" id="CHEBI:30616"/>
    </ligand>
</feature>
<feature type="binding site" evidence="1">
    <location>
        <begin position="218"/>
        <end position="224"/>
    </location>
    <ligand>
        <name>ATP</name>
        <dbReference type="ChEBI" id="CHEBI:30616"/>
    </ligand>
</feature>
<sequence>MINNRAGQLIKQLSGDSAYYSFSPTKLCTNLEIAFDEEIDDLRIKAHKSLAILDDRSTRIPNIDLFMSMYVQKEALLSSQIEGTQATLENIFDPNVDKNINIDVEEVINYVKATKYALNKLKELPLCNRLLLETHKVLLSGLRGKEKNPGELRRSQNWIGGYGSNLRTASYIPPDVETMKDCLSDLEKFINEENKMDELIKTALIHYQFETIHPFLDGNGRIGRLLIILYLLNKNIISTPTLYISYYLKLNRIEYYDRMSEIRKSGNYEQWIKFFLKAIIISCESALETSDKLIKLNETNKSKIDGLILNKGSKNNLHKLLSYIEAHPIIEIKNTSLDLDLSYNTVNSMINKFIELGILVQNNDSERYKTFCYKEYIDLLKDGTEI</sequence>
<feature type="domain" description="Fido" evidence="4">
    <location>
        <begin position="126"/>
        <end position="277"/>
    </location>
</feature>
<evidence type="ECO:0000256" key="1">
    <source>
        <dbReference type="PIRSR" id="PIRSR038925-1"/>
    </source>
</evidence>
<dbReference type="Proteomes" id="UP000317512">
    <property type="component" value="Chromosome"/>
</dbReference>
<reference evidence="6" key="1">
    <citation type="submission" date="2019-07" db="EMBL/GenBank/DDBJ databases">
        <title>Complete genome sequences of three Mycoplasma sp. 1220 strains.</title>
        <authorList>
            <person name="Grozner D."/>
            <person name="Forro B."/>
            <person name="Kovacs A.B."/>
            <person name="Marton S."/>
            <person name="Banyai K."/>
            <person name="Kreizinger Z."/>
            <person name="Sulyok K.M."/>
            <person name="Gyuranecz M."/>
        </authorList>
    </citation>
    <scope>NUCLEOTIDE SEQUENCE [LARGE SCALE GENOMIC DNA]</scope>
    <source>
        <strain evidence="6">MYCAV93</strain>
    </source>
</reference>